<name>A0ABR6EXE1_9SPHI</name>
<keyword evidence="2" id="KW-1185">Reference proteome</keyword>
<dbReference type="RefSeq" id="WP_182958253.1">
    <property type="nucleotide sequence ID" value="NZ_WNXC01000004.1"/>
</dbReference>
<dbReference type="EMBL" id="WNXC01000004">
    <property type="protein sequence ID" value="MBB2149957.1"/>
    <property type="molecule type" value="Genomic_DNA"/>
</dbReference>
<protein>
    <recommendedName>
        <fullName evidence="3">LPS export ABC transporter periplasmic protein LptC</fullName>
    </recommendedName>
</protein>
<organism evidence="1 2">
    <name type="scientific">Pedobacter gandavensis</name>
    <dbReference type="NCBI Taxonomy" id="2679963"/>
    <lineage>
        <taxon>Bacteria</taxon>
        <taxon>Pseudomonadati</taxon>
        <taxon>Bacteroidota</taxon>
        <taxon>Sphingobacteriia</taxon>
        <taxon>Sphingobacteriales</taxon>
        <taxon>Sphingobacteriaceae</taxon>
        <taxon>Pedobacter</taxon>
    </lineage>
</organism>
<evidence type="ECO:0000313" key="2">
    <source>
        <dbReference type="Proteomes" id="UP000636110"/>
    </source>
</evidence>
<sequence length="190" mass="21048">MKSLGITTGLAVLCLFQLCLSSCGDDDLKKAAPLAKNELIKNRDRTIGVEIIYSDSAVVKAKGTAPIMDKITPKNGATYQEMPEGVKINFLNDSLKVKGSIVSDYAISKDVEKIIIFKRNVVVVDEQMTFNTEELTWDQNKHMFYSPKGVITKPDGTVINAVNFSAKQDFSVFNFEQGFGETYVDKNFGE</sequence>
<reference evidence="1 2" key="1">
    <citation type="submission" date="2019-11" db="EMBL/GenBank/DDBJ databases">
        <title>Description of Pedobacter sp. LMG 31462T.</title>
        <authorList>
            <person name="Carlier A."/>
            <person name="Qi S."/>
            <person name="Vandamme P."/>
        </authorList>
    </citation>
    <scope>NUCLEOTIDE SEQUENCE [LARGE SCALE GENOMIC DNA]</scope>
    <source>
        <strain evidence="1 2">LMG 31462</strain>
    </source>
</reference>
<comment type="caution">
    <text evidence="1">The sequence shown here is derived from an EMBL/GenBank/DDBJ whole genome shotgun (WGS) entry which is preliminary data.</text>
</comment>
<accession>A0ABR6EXE1</accession>
<dbReference type="Proteomes" id="UP000636110">
    <property type="component" value="Unassembled WGS sequence"/>
</dbReference>
<evidence type="ECO:0008006" key="3">
    <source>
        <dbReference type="Google" id="ProtNLM"/>
    </source>
</evidence>
<proteinExistence type="predicted"/>
<evidence type="ECO:0000313" key="1">
    <source>
        <dbReference type="EMBL" id="MBB2149957.1"/>
    </source>
</evidence>
<gene>
    <name evidence="1" type="ORF">GM920_13730</name>
</gene>